<keyword evidence="2" id="KW-0472">Membrane</keyword>
<feature type="region of interest" description="Disordered" evidence="1">
    <location>
        <begin position="405"/>
        <end position="429"/>
    </location>
</feature>
<proteinExistence type="predicted"/>
<keyword evidence="2" id="KW-1133">Transmembrane helix</keyword>
<feature type="transmembrane region" description="Helical" evidence="2">
    <location>
        <begin position="448"/>
        <end position="467"/>
    </location>
</feature>
<organism evidence="3 4">
    <name type="scientific">Purpureocillium lilacinum</name>
    <name type="common">Paecilomyces lilacinus</name>
    <dbReference type="NCBI Taxonomy" id="33203"/>
    <lineage>
        <taxon>Eukaryota</taxon>
        <taxon>Fungi</taxon>
        <taxon>Dikarya</taxon>
        <taxon>Ascomycota</taxon>
        <taxon>Pezizomycotina</taxon>
        <taxon>Sordariomycetes</taxon>
        <taxon>Hypocreomycetidae</taxon>
        <taxon>Hypocreales</taxon>
        <taxon>Ophiocordycipitaceae</taxon>
        <taxon>Purpureocillium</taxon>
    </lineage>
</organism>
<evidence type="ECO:0000313" key="4">
    <source>
        <dbReference type="Proteomes" id="UP000245956"/>
    </source>
</evidence>
<feature type="region of interest" description="Disordered" evidence="1">
    <location>
        <begin position="1"/>
        <end position="29"/>
    </location>
</feature>
<feature type="compositionally biased region" description="Polar residues" evidence="1">
    <location>
        <begin position="408"/>
        <end position="424"/>
    </location>
</feature>
<dbReference type="AlphaFoldDB" id="A0A2U3E588"/>
<evidence type="ECO:0000313" key="3">
    <source>
        <dbReference type="EMBL" id="PWI69644.1"/>
    </source>
</evidence>
<name>A0A2U3E588_PURLI</name>
<feature type="transmembrane region" description="Helical" evidence="2">
    <location>
        <begin position="285"/>
        <end position="311"/>
    </location>
</feature>
<evidence type="ECO:0000256" key="2">
    <source>
        <dbReference type="SAM" id="Phobius"/>
    </source>
</evidence>
<comment type="caution">
    <text evidence="3">The sequence shown here is derived from an EMBL/GenBank/DDBJ whole genome shotgun (WGS) entry which is preliminary data.</text>
</comment>
<keyword evidence="2" id="KW-0812">Transmembrane</keyword>
<reference evidence="3 4" key="1">
    <citation type="journal article" date="2016" name="Front. Microbiol.">
        <title>Genome and transcriptome sequences reveal the specific parasitism of the nematophagous Purpureocillium lilacinum 36-1.</title>
        <authorList>
            <person name="Xie J."/>
            <person name="Li S."/>
            <person name="Mo C."/>
            <person name="Xiao X."/>
            <person name="Peng D."/>
            <person name="Wang G."/>
            <person name="Xiao Y."/>
        </authorList>
    </citation>
    <scope>NUCLEOTIDE SEQUENCE [LARGE SCALE GENOMIC DNA]</scope>
    <source>
        <strain evidence="3 4">36-1</strain>
    </source>
</reference>
<dbReference type="EMBL" id="LCWV01000011">
    <property type="protein sequence ID" value="PWI69644.1"/>
    <property type="molecule type" value="Genomic_DNA"/>
</dbReference>
<evidence type="ECO:0000256" key="1">
    <source>
        <dbReference type="SAM" id="MobiDB-lite"/>
    </source>
</evidence>
<dbReference type="Proteomes" id="UP000245956">
    <property type="component" value="Unassembled WGS sequence"/>
</dbReference>
<protein>
    <submittedName>
        <fullName evidence="3">Uncharacterized protein</fullName>
    </submittedName>
</protein>
<sequence>MSPPKPGNLMMLRPGSDDPQPGEVPKQGQGRSLTFALCRRAWTRLWIEALIQASSFADAAERLLSRATTNSLWGHAVRFPLCDAAQPRVAIPVCGNLASARAEQRGRQLRQKRPAARTEAMPHVCCIRLCDLEPYQLAPALVDQFQGSSKQTKRPSRLLEPMVTRNTYGWPGPAGTRDSCADCSSKKPPHSQIVASGLARLSFHPSLLSRSPTPPPLFSNPELQRISSLHIYILHAGIPIRLDACMRPAGGPWATRRRPAGHRRASELRIMRAASSALPCAALSLSWAMVLVLVMVMAMNMAGWLAGWEAIPPPSHGRQQRRAVRGPRRKCSASILSFLSSCLAKGTPPRPLSPQQGGGGICCSRAPVCACHHTSQYLHAARCGMCVRFGEFMYVRRAGTRMDGAASSRMTKGDPNSCSRTPRNTGRWPEQEAPTWYFRQLSEKRQGCILRLYSMCRGAVFLLAFPWPALARLETPS</sequence>
<gene>
    <name evidence="3" type="ORF">PCL_00556</name>
</gene>
<accession>A0A2U3E588</accession>